<name>A0A1L1PH08_HYDIT</name>
<dbReference type="PANTHER" id="PTHR38767">
    <property type="entry name" value="DNA POLYMERASE III SUBUNIT CHI"/>
    <property type="match status" value="1"/>
</dbReference>
<keyword evidence="3" id="KW-1185">Reference proteome</keyword>
<dbReference type="SUPFAM" id="SSF102400">
    <property type="entry name" value="DNA polymerase III chi subunit"/>
    <property type="match status" value="1"/>
</dbReference>
<sequence length="144" mass="16281">MAEVAFHFNAPDKAAYVCRLLRKAYLKGARVAVLAPHEQLDTLDRGLWLLAQGEFVPHCVGADAEATRRHSPIHLLDRLDERAPTQVLVNLTDSVPADYGRFERVIEVVGLDDEDRAQARQRWRRYQADGVEPQRHDLKSTGGE</sequence>
<dbReference type="Pfam" id="PF04364">
    <property type="entry name" value="DNA_pol3_chi"/>
    <property type="match status" value="1"/>
</dbReference>
<evidence type="ECO:0000313" key="2">
    <source>
        <dbReference type="EMBL" id="CDN87283.1"/>
    </source>
</evidence>
<dbReference type="GO" id="GO:0006260">
    <property type="term" value="P:DNA replication"/>
    <property type="evidence" value="ECO:0007669"/>
    <property type="project" value="InterPro"/>
</dbReference>
<gene>
    <name evidence="2" type="ORF">BN948_01702</name>
</gene>
<dbReference type="Gene3D" id="3.40.50.10110">
    <property type="entry name" value="DNA polymerase III subunit chi"/>
    <property type="match status" value="1"/>
</dbReference>
<evidence type="ECO:0000256" key="1">
    <source>
        <dbReference type="SAM" id="MobiDB-lite"/>
    </source>
</evidence>
<protein>
    <submittedName>
        <fullName evidence="2">DNA polymerase III subunit chi</fullName>
    </submittedName>
</protein>
<feature type="compositionally biased region" description="Basic and acidic residues" evidence="1">
    <location>
        <begin position="132"/>
        <end position="144"/>
    </location>
</feature>
<accession>A0A1L1PH08</accession>
<dbReference type="PANTHER" id="PTHR38767:SF1">
    <property type="entry name" value="DNA POLYMERASE III SUBUNIT CHI"/>
    <property type="match status" value="1"/>
</dbReference>
<dbReference type="GO" id="GO:0032298">
    <property type="term" value="P:positive regulation of DNA-templated DNA replication initiation"/>
    <property type="evidence" value="ECO:0007669"/>
    <property type="project" value="TreeGrafter"/>
</dbReference>
<reference evidence="3" key="1">
    <citation type="submission" date="2014-02" db="EMBL/GenBank/DDBJ databases">
        <authorList>
            <person name="Gan H."/>
        </authorList>
    </citation>
    <scope>NUCLEOTIDE SEQUENCE [LARGE SCALE GENOMIC DNA]</scope>
    <source>
        <strain evidence="3">S1</strain>
    </source>
</reference>
<dbReference type="GO" id="GO:0003677">
    <property type="term" value="F:DNA binding"/>
    <property type="evidence" value="ECO:0007669"/>
    <property type="project" value="InterPro"/>
</dbReference>
<dbReference type="GO" id="GO:0003887">
    <property type="term" value="F:DNA-directed DNA polymerase activity"/>
    <property type="evidence" value="ECO:0007669"/>
    <property type="project" value="InterPro"/>
</dbReference>
<dbReference type="RefSeq" id="WP_009519148.1">
    <property type="nucleotide sequence ID" value="NZ_CCAE010000010.1"/>
</dbReference>
<feature type="region of interest" description="Disordered" evidence="1">
    <location>
        <begin position="125"/>
        <end position="144"/>
    </location>
</feature>
<dbReference type="AlphaFoldDB" id="A0A1L1PH08"/>
<organism evidence="2 3">
    <name type="scientific">Hydrogenophaga intermedia</name>
    <dbReference type="NCBI Taxonomy" id="65786"/>
    <lineage>
        <taxon>Bacteria</taxon>
        <taxon>Pseudomonadati</taxon>
        <taxon>Pseudomonadota</taxon>
        <taxon>Betaproteobacteria</taxon>
        <taxon>Burkholderiales</taxon>
        <taxon>Comamonadaceae</taxon>
        <taxon>Hydrogenophaga</taxon>
    </lineage>
</organism>
<dbReference type="InterPro" id="IPR007459">
    <property type="entry name" value="DNA_pol3_chi"/>
</dbReference>
<proteinExistence type="predicted"/>
<dbReference type="InterPro" id="IPR036768">
    <property type="entry name" value="PolIII_chi_sf"/>
</dbReference>
<dbReference type="EMBL" id="CCAE010000010">
    <property type="protein sequence ID" value="CDN87283.1"/>
    <property type="molecule type" value="Genomic_DNA"/>
</dbReference>
<reference evidence="3" key="2">
    <citation type="submission" date="2014-11" db="EMBL/GenBank/DDBJ databases">
        <title>Draft genome sequence of Hydrogenophaga intermedia S1.</title>
        <authorList>
            <person name="Gan H.M."/>
            <person name="Chew T.H."/>
            <person name="Stolz A."/>
        </authorList>
    </citation>
    <scope>NUCLEOTIDE SEQUENCE [LARGE SCALE GENOMIC DNA]</scope>
    <source>
        <strain evidence="3">S1</strain>
    </source>
</reference>
<dbReference type="Proteomes" id="UP000028878">
    <property type="component" value="Unassembled WGS sequence"/>
</dbReference>
<evidence type="ECO:0000313" key="3">
    <source>
        <dbReference type="Proteomes" id="UP000028878"/>
    </source>
</evidence>